<dbReference type="GO" id="GO:0009103">
    <property type="term" value="P:lipopolysaccharide biosynthetic process"/>
    <property type="evidence" value="ECO:0007669"/>
    <property type="project" value="TreeGrafter"/>
</dbReference>
<dbReference type="PANTHER" id="PTHR22926">
    <property type="entry name" value="PHOSPHO-N-ACETYLMURAMOYL-PENTAPEPTIDE-TRANSFERASE"/>
    <property type="match status" value="1"/>
</dbReference>
<dbReference type="GO" id="GO:0046872">
    <property type="term" value="F:metal ion binding"/>
    <property type="evidence" value="ECO:0007669"/>
    <property type="project" value="UniProtKB-KW"/>
</dbReference>
<evidence type="ECO:0000256" key="3">
    <source>
        <dbReference type="ARBA" id="ARBA00022679"/>
    </source>
</evidence>
<feature type="transmembrane region" description="Helical" evidence="8">
    <location>
        <begin position="166"/>
        <end position="184"/>
    </location>
</feature>
<sequence length="339" mass="33856">MLYGLAATAAALFLAALLTEGLRALAVRTGVLDRPGAHKGHTRPTPHFGGVAVVTATLTVAAIGPWDVPVPLLAAGGAVALTGLVDDLRPLGARPRLAVETGAAAVVAYDTGLTLLTGVLAVGWIVFVTNAFNLLDNSDGAMGAVGAVTALGLAPCAVAADRPGLAVVLCLLAAALGGFLVHNWHPARIFLGDCGSLFTGFVLASAAVAVHAGSTPAQAAGGLLTLTLVVTADTALVVASRRRAGRPLLLGGTDHIAHRLRRLGLTVQGAAVVLGLAAAAGTGAGILIHRGVLPPSAALVFVAGALLAVVRLLKVRVYGTTRAPARTRTPAIETAQVRA</sequence>
<dbReference type="InterPro" id="IPR000715">
    <property type="entry name" value="Glycosyl_transferase_4"/>
</dbReference>
<keyword evidence="4 8" id="KW-0812">Transmembrane</keyword>
<dbReference type="GO" id="GO:0071555">
    <property type="term" value="P:cell wall organization"/>
    <property type="evidence" value="ECO:0007669"/>
    <property type="project" value="TreeGrafter"/>
</dbReference>
<dbReference type="AlphaFoldDB" id="A0A939JD82"/>
<feature type="transmembrane region" description="Helical" evidence="8">
    <location>
        <begin position="142"/>
        <end position="160"/>
    </location>
</feature>
<feature type="transmembrane region" description="Helical" evidence="8">
    <location>
        <begin position="219"/>
        <end position="239"/>
    </location>
</feature>
<dbReference type="GO" id="GO:0016780">
    <property type="term" value="F:phosphotransferase activity, for other substituted phosphate groups"/>
    <property type="evidence" value="ECO:0007669"/>
    <property type="project" value="InterPro"/>
</dbReference>
<dbReference type="PANTHER" id="PTHR22926:SF3">
    <property type="entry name" value="UNDECAPRENYL-PHOSPHATE ALPHA-N-ACETYLGLUCOSAMINYL 1-PHOSPHATE TRANSFERASE"/>
    <property type="match status" value="1"/>
</dbReference>
<evidence type="ECO:0000256" key="6">
    <source>
        <dbReference type="ARBA" id="ARBA00023136"/>
    </source>
</evidence>
<evidence type="ECO:0000256" key="4">
    <source>
        <dbReference type="ARBA" id="ARBA00022692"/>
    </source>
</evidence>
<proteinExistence type="predicted"/>
<dbReference type="Proteomes" id="UP000664167">
    <property type="component" value="Unassembled WGS sequence"/>
</dbReference>
<keyword evidence="6 8" id="KW-0472">Membrane</keyword>
<evidence type="ECO:0000256" key="7">
    <source>
        <dbReference type="PIRSR" id="PIRSR600715-1"/>
    </source>
</evidence>
<dbReference type="EMBL" id="JAFLRJ010000068">
    <property type="protein sequence ID" value="MBO0511756.1"/>
    <property type="molecule type" value="Genomic_DNA"/>
</dbReference>
<evidence type="ECO:0000313" key="9">
    <source>
        <dbReference type="EMBL" id="MBO0511756.1"/>
    </source>
</evidence>
<protein>
    <submittedName>
        <fullName evidence="9">Undecaprenyl/decaprenyl-phosphate alpha-N-acetylglucosaminyl 1-phosphate transferase</fullName>
    </submittedName>
</protein>
<gene>
    <name evidence="9" type="ORF">J0695_08000</name>
</gene>
<dbReference type="Pfam" id="PF00953">
    <property type="entry name" value="Glycos_transf_4"/>
    <property type="match status" value="1"/>
</dbReference>
<feature type="transmembrane region" description="Helical" evidence="8">
    <location>
        <begin position="294"/>
        <end position="313"/>
    </location>
</feature>
<feature type="transmembrane region" description="Helical" evidence="8">
    <location>
        <begin position="115"/>
        <end position="135"/>
    </location>
</feature>
<dbReference type="RefSeq" id="WP_206961164.1">
    <property type="nucleotide sequence ID" value="NZ_BAAAJJ010000003.1"/>
</dbReference>
<name>A0A939JD82_9ACTN</name>
<evidence type="ECO:0000256" key="2">
    <source>
        <dbReference type="ARBA" id="ARBA00022475"/>
    </source>
</evidence>
<feature type="binding site" evidence="7">
    <location>
        <position position="193"/>
    </location>
    <ligand>
        <name>Mg(2+)</name>
        <dbReference type="ChEBI" id="CHEBI:18420"/>
    </ligand>
</feature>
<keyword evidence="7" id="KW-0460">Magnesium</keyword>
<feature type="transmembrane region" description="Helical" evidence="8">
    <location>
        <begin position="196"/>
        <end position="213"/>
    </location>
</feature>
<comment type="cofactor">
    <cofactor evidence="7">
        <name>Mg(2+)</name>
        <dbReference type="ChEBI" id="CHEBI:18420"/>
    </cofactor>
</comment>
<evidence type="ECO:0000256" key="1">
    <source>
        <dbReference type="ARBA" id="ARBA00004651"/>
    </source>
</evidence>
<keyword evidence="5 8" id="KW-1133">Transmembrane helix</keyword>
<keyword evidence="2" id="KW-1003">Cell membrane</keyword>
<organism evidence="9 10">
    <name type="scientific">Streptomyces beijiangensis</name>
    <dbReference type="NCBI Taxonomy" id="163361"/>
    <lineage>
        <taxon>Bacteria</taxon>
        <taxon>Bacillati</taxon>
        <taxon>Actinomycetota</taxon>
        <taxon>Actinomycetes</taxon>
        <taxon>Kitasatosporales</taxon>
        <taxon>Streptomycetaceae</taxon>
        <taxon>Streptomyces</taxon>
    </lineage>
</organism>
<comment type="subcellular location">
    <subcellularLocation>
        <location evidence="1">Cell membrane</location>
        <topology evidence="1">Multi-pass membrane protein</topology>
    </subcellularLocation>
</comment>
<keyword evidence="3 9" id="KW-0808">Transferase</keyword>
<feature type="binding site" evidence="7">
    <location>
        <position position="133"/>
    </location>
    <ligand>
        <name>Mg(2+)</name>
        <dbReference type="ChEBI" id="CHEBI:18420"/>
    </ligand>
</feature>
<feature type="transmembrane region" description="Helical" evidence="8">
    <location>
        <begin position="265"/>
        <end position="288"/>
    </location>
</feature>
<keyword evidence="10" id="KW-1185">Reference proteome</keyword>
<accession>A0A939JD82</accession>
<dbReference type="GO" id="GO:0044038">
    <property type="term" value="P:cell wall macromolecule biosynthetic process"/>
    <property type="evidence" value="ECO:0007669"/>
    <property type="project" value="TreeGrafter"/>
</dbReference>
<evidence type="ECO:0000256" key="8">
    <source>
        <dbReference type="SAM" id="Phobius"/>
    </source>
</evidence>
<evidence type="ECO:0000256" key="5">
    <source>
        <dbReference type="ARBA" id="ARBA00022989"/>
    </source>
</evidence>
<comment type="caution">
    <text evidence="9">The sequence shown here is derived from an EMBL/GenBank/DDBJ whole genome shotgun (WGS) entry which is preliminary data.</text>
</comment>
<evidence type="ECO:0000313" key="10">
    <source>
        <dbReference type="Proteomes" id="UP000664167"/>
    </source>
</evidence>
<dbReference type="CDD" id="cd06853">
    <property type="entry name" value="GT_WecA_like"/>
    <property type="match status" value="1"/>
</dbReference>
<reference evidence="9" key="1">
    <citation type="submission" date="2021-03" db="EMBL/GenBank/DDBJ databases">
        <title>Streptomyces poriferae sp. nov., a novel marine sponge-derived Actinobacteria species with anti-MRSA activity.</title>
        <authorList>
            <person name="Sandoval-Powers M."/>
            <person name="Kralova S."/>
            <person name="Nguyen G.-S."/>
            <person name="Fawwal D."/>
            <person name="Degnes K."/>
            <person name="Klinkenberg G."/>
            <person name="Sletta H."/>
            <person name="Wentzel A."/>
            <person name="Liles M.R."/>
        </authorList>
    </citation>
    <scope>NUCLEOTIDE SEQUENCE</scope>
    <source>
        <strain evidence="9">DSM 41794</strain>
    </source>
</reference>
<dbReference type="GO" id="GO:0005886">
    <property type="term" value="C:plasma membrane"/>
    <property type="evidence" value="ECO:0007669"/>
    <property type="project" value="UniProtKB-SubCell"/>
</dbReference>
<keyword evidence="7" id="KW-0479">Metal-binding</keyword>